<reference evidence="2" key="1">
    <citation type="submission" date="2014-11" db="EMBL/GenBank/DDBJ databases">
        <authorList>
            <person name="Amaro Gonzalez C."/>
        </authorList>
    </citation>
    <scope>NUCLEOTIDE SEQUENCE</scope>
</reference>
<dbReference type="AlphaFoldDB" id="A0A0E9XN73"/>
<dbReference type="Pfam" id="PF00078">
    <property type="entry name" value="RVT_1"/>
    <property type="match status" value="1"/>
</dbReference>
<proteinExistence type="predicted"/>
<dbReference type="EMBL" id="GBXM01005414">
    <property type="protein sequence ID" value="JAI03164.1"/>
    <property type="molecule type" value="Transcribed_RNA"/>
</dbReference>
<dbReference type="InterPro" id="IPR000477">
    <property type="entry name" value="RT_dom"/>
</dbReference>
<name>A0A0E9XN73_ANGAN</name>
<feature type="domain" description="Reverse transcriptase" evidence="1">
    <location>
        <begin position="1"/>
        <end position="86"/>
    </location>
</feature>
<sequence>MRTVGITGGISEWVPNWLRDRTQRVVIGGILSEQGIVGSGVPQGLVLGPVLFLIYINDLDTDIEITVVKFADDTNLGRFSQQFGIY</sequence>
<accession>A0A0E9XN73</accession>
<dbReference type="PANTHER" id="PTHR33332">
    <property type="entry name" value="REVERSE TRANSCRIPTASE DOMAIN-CONTAINING PROTEIN"/>
    <property type="match status" value="1"/>
</dbReference>
<evidence type="ECO:0000259" key="1">
    <source>
        <dbReference type="PROSITE" id="PS50878"/>
    </source>
</evidence>
<dbReference type="PROSITE" id="PS50878">
    <property type="entry name" value="RT_POL"/>
    <property type="match status" value="1"/>
</dbReference>
<organism evidence="2">
    <name type="scientific">Anguilla anguilla</name>
    <name type="common">European freshwater eel</name>
    <name type="synonym">Muraena anguilla</name>
    <dbReference type="NCBI Taxonomy" id="7936"/>
    <lineage>
        <taxon>Eukaryota</taxon>
        <taxon>Metazoa</taxon>
        <taxon>Chordata</taxon>
        <taxon>Craniata</taxon>
        <taxon>Vertebrata</taxon>
        <taxon>Euteleostomi</taxon>
        <taxon>Actinopterygii</taxon>
        <taxon>Neopterygii</taxon>
        <taxon>Teleostei</taxon>
        <taxon>Anguilliformes</taxon>
        <taxon>Anguillidae</taxon>
        <taxon>Anguilla</taxon>
    </lineage>
</organism>
<protein>
    <recommendedName>
        <fullName evidence="1">Reverse transcriptase domain-containing protein</fullName>
    </recommendedName>
</protein>
<reference evidence="2" key="2">
    <citation type="journal article" date="2015" name="Fish Shellfish Immunol.">
        <title>Early steps in the European eel (Anguilla anguilla)-Vibrio vulnificus interaction in the gills: Role of the RtxA13 toxin.</title>
        <authorList>
            <person name="Callol A."/>
            <person name="Pajuelo D."/>
            <person name="Ebbesson L."/>
            <person name="Teles M."/>
            <person name="MacKenzie S."/>
            <person name="Amaro C."/>
        </authorList>
    </citation>
    <scope>NUCLEOTIDE SEQUENCE</scope>
</reference>
<evidence type="ECO:0000313" key="2">
    <source>
        <dbReference type="EMBL" id="JAI03164.1"/>
    </source>
</evidence>